<reference evidence="1 2" key="1">
    <citation type="submission" date="2019-09" db="EMBL/GenBank/DDBJ databases">
        <title>Bird 10,000 Genomes (B10K) Project - Family phase.</title>
        <authorList>
            <person name="Zhang G."/>
        </authorList>
    </citation>
    <scope>NUCLEOTIDE SEQUENCE [LARGE SCALE GENOMIC DNA]</scope>
    <source>
        <strain evidence="1">OUT-0004</strain>
    </source>
</reference>
<dbReference type="Proteomes" id="UP000516988">
    <property type="component" value="Unassembled WGS sequence"/>
</dbReference>
<name>A0A7K6VVE5_STECA</name>
<dbReference type="InterPro" id="IPR018154">
    <property type="entry name" value="TLV/ENV_coat_polyprotein"/>
</dbReference>
<evidence type="ECO:0000313" key="2">
    <source>
        <dbReference type="Proteomes" id="UP000516988"/>
    </source>
</evidence>
<proteinExistence type="predicted"/>
<keyword evidence="2" id="KW-1185">Reference proteome</keyword>
<feature type="non-terminal residue" evidence="1">
    <location>
        <position position="86"/>
    </location>
</feature>
<dbReference type="Pfam" id="PF00429">
    <property type="entry name" value="TLV_coat"/>
    <property type="match status" value="1"/>
</dbReference>
<dbReference type="EMBL" id="VZSC01000214">
    <property type="protein sequence ID" value="NWX38907.1"/>
    <property type="molecule type" value="Genomic_DNA"/>
</dbReference>
<comment type="caution">
    <text evidence="1">The sequence shown here is derived from an EMBL/GenBank/DDBJ whole genome shotgun (WGS) entry which is preliminary data.</text>
</comment>
<dbReference type="OrthoDB" id="9306952at2759"/>
<dbReference type="AlphaFoldDB" id="A0A7K6VVE5"/>
<feature type="non-terminal residue" evidence="1">
    <location>
        <position position="1"/>
    </location>
</feature>
<evidence type="ECO:0000313" key="1">
    <source>
        <dbReference type="EMBL" id="NWX38907.1"/>
    </source>
</evidence>
<accession>A0A7K6VVE5</accession>
<sequence>QSELKDPLWNLMQTSYQVLNTTNPNLTLDCWLCYNVRPPYFEAIGKPGKVQWSNGSNPQECRWEEQRKHTQGVTIQMVTGKGKCIG</sequence>
<organism evidence="1 2">
    <name type="scientific">Steatornis caripensis</name>
    <name type="common">Oilbird</name>
    <dbReference type="NCBI Taxonomy" id="48435"/>
    <lineage>
        <taxon>Eukaryota</taxon>
        <taxon>Metazoa</taxon>
        <taxon>Chordata</taxon>
        <taxon>Craniata</taxon>
        <taxon>Vertebrata</taxon>
        <taxon>Euteleostomi</taxon>
        <taxon>Archelosauria</taxon>
        <taxon>Archosauria</taxon>
        <taxon>Dinosauria</taxon>
        <taxon>Saurischia</taxon>
        <taxon>Theropoda</taxon>
        <taxon>Coelurosauria</taxon>
        <taxon>Aves</taxon>
        <taxon>Neognathae</taxon>
        <taxon>Neoaves</taxon>
        <taxon>Strisores</taxon>
        <taxon>Caprimulgiformes</taxon>
        <taxon>Steatornithidae</taxon>
        <taxon>Steatornis</taxon>
    </lineage>
</organism>
<protein>
    <submittedName>
        <fullName evidence="1">ENV2 protein</fullName>
    </submittedName>
</protein>
<gene>
    <name evidence="1" type="primary">Fv4_0</name>
    <name evidence="1" type="ORF">STECAR_R15413</name>
</gene>